<keyword evidence="2" id="KW-1185">Reference proteome</keyword>
<accession>A0A3P7IL95</accession>
<dbReference type="EMBL" id="UYYB01002661">
    <property type="protein sequence ID" value="VDM66364.1"/>
    <property type="molecule type" value="Genomic_DNA"/>
</dbReference>
<evidence type="ECO:0000313" key="1">
    <source>
        <dbReference type="EMBL" id="VDM66364.1"/>
    </source>
</evidence>
<sequence>MRNCFLTFILSQTSAKPIATSGNNFDVYRRLAVATHGDLFVIDKDDVPDVMKNVLKTYHKMENLAVRYGFDCNGIKLDVPTEYNSNKKYRVLLTVDKNDNNPAQFDWPYVTDMSFDQLQLVSRGKYYALYEIYPNAMDSIRVVSPTPGLICSIRVFVNSNNAVLLSYTNNRQMDIGSPVMYKNIPQLATALPLGFSGFDNVEIRPFDSRTGNELSVTVQGYKRAGDSTYAYEFDDLSDCTNGPFILDGRIGDANIICARVSILEMQTYCHRRGRQLVQLRFGNAVATRVLPGYCALPGPPIASKTSQMMKTSVSAAGWLNFSPPLT</sequence>
<dbReference type="AlphaFoldDB" id="A0A3P7IL95"/>
<dbReference type="InterPro" id="IPR053295">
    <property type="entry name" value="Innate_immunity_reg"/>
</dbReference>
<dbReference type="Proteomes" id="UP000270094">
    <property type="component" value="Unassembled WGS sequence"/>
</dbReference>
<name>A0A3P7IL95_STRVU</name>
<gene>
    <name evidence="1" type="ORF">SVUK_LOCUS1362</name>
</gene>
<protein>
    <submittedName>
        <fullName evidence="1">Uncharacterized protein</fullName>
    </submittedName>
</protein>
<reference evidence="1 2" key="1">
    <citation type="submission" date="2018-11" db="EMBL/GenBank/DDBJ databases">
        <authorList>
            <consortium name="Pathogen Informatics"/>
        </authorList>
    </citation>
    <scope>NUCLEOTIDE SEQUENCE [LARGE SCALE GENOMIC DNA]</scope>
</reference>
<evidence type="ECO:0000313" key="2">
    <source>
        <dbReference type="Proteomes" id="UP000270094"/>
    </source>
</evidence>
<dbReference type="PANTHER" id="PTHR47324">
    <property type="entry name" value="PROTEIN IRG-7-RELATED"/>
    <property type="match status" value="1"/>
</dbReference>
<proteinExistence type="predicted"/>
<dbReference type="PANTHER" id="PTHR47324:SF3">
    <property type="entry name" value="EGF-LIKE DOMAIN-CONTAINING PROTEIN"/>
    <property type="match status" value="1"/>
</dbReference>
<dbReference type="OrthoDB" id="5862172at2759"/>
<organism evidence="1 2">
    <name type="scientific">Strongylus vulgaris</name>
    <name type="common">Blood worm</name>
    <dbReference type="NCBI Taxonomy" id="40348"/>
    <lineage>
        <taxon>Eukaryota</taxon>
        <taxon>Metazoa</taxon>
        <taxon>Ecdysozoa</taxon>
        <taxon>Nematoda</taxon>
        <taxon>Chromadorea</taxon>
        <taxon>Rhabditida</taxon>
        <taxon>Rhabditina</taxon>
        <taxon>Rhabditomorpha</taxon>
        <taxon>Strongyloidea</taxon>
        <taxon>Strongylidae</taxon>
        <taxon>Strongylus</taxon>
    </lineage>
</organism>